<dbReference type="KEGG" id="ptrr:6338548"/>
<evidence type="ECO:0000256" key="1">
    <source>
        <dbReference type="SAM" id="MobiDB-lite"/>
    </source>
</evidence>
<feature type="region of interest" description="Disordered" evidence="1">
    <location>
        <begin position="93"/>
        <end position="115"/>
    </location>
</feature>
<dbReference type="Proteomes" id="UP000001471">
    <property type="component" value="Unassembled WGS sequence"/>
</dbReference>
<evidence type="ECO:0000313" key="2">
    <source>
        <dbReference type="EMBL" id="EDU39730.1"/>
    </source>
</evidence>
<organism evidence="2 3">
    <name type="scientific">Pyrenophora tritici-repentis (strain Pt-1C-BFP)</name>
    <name type="common">Wheat tan spot fungus</name>
    <name type="synonym">Drechslera tritici-repentis</name>
    <dbReference type="NCBI Taxonomy" id="426418"/>
    <lineage>
        <taxon>Eukaryota</taxon>
        <taxon>Fungi</taxon>
        <taxon>Dikarya</taxon>
        <taxon>Ascomycota</taxon>
        <taxon>Pezizomycotina</taxon>
        <taxon>Dothideomycetes</taxon>
        <taxon>Pleosporomycetidae</taxon>
        <taxon>Pleosporales</taxon>
        <taxon>Pleosporineae</taxon>
        <taxon>Pleosporaceae</taxon>
        <taxon>Pyrenophora</taxon>
    </lineage>
</organism>
<dbReference type="EMBL" id="DS231615">
    <property type="protein sequence ID" value="EDU39730.1"/>
    <property type="molecule type" value="Genomic_DNA"/>
</dbReference>
<dbReference type="GeneID" id="6338548"/>
<sequence length="115" mass="13362">MAQTSVDPARNGGVNHGMQEVLDLSIFNLEMAERLGNEQGRRLRKRHRRRGPVWQRQWYEQAMSGPGQPSLRILLATEQEYTHESFWDIEKKMPHKWDSSSSGKTKLQRARESSA</sequence>
<accession>B2VRX0</accession>
<dbReference type="AlphaFoldDB" id="B2VRX0"/>
<evidence type="ECO:0000313" key="3">
    <source>
        <dbReference type="Proteomes" id="UP000001471"/>
    </source>
</evidence>
<reference evidence="3" key="1">
    <citation type="journal article" date="2013" name="G3 (Bethesda)">
        <title>Comparative genomics of a plant-pathogenic fungus, Pyrenophora tritici-repentis, reveals transduplication and the impact of repeat elements on pathogenicity and population divergence.</title>
        <authorList>
            <person name="Manning V.A."/>
            <person name="Pandelova I."/>
            <person name="Dhillon B."/>
            <person name="Wilhelm L.J."/>
            <person name="Goodwin S.B."/>
            <person name="Berlin A.M."/>
            <person name="Figueroa M."/>
            <person name="Freitag M."/>
            <person name="Hane J.K."/>
            <person name="Henrissat B."/>
            <person name="Holman W.H."/>
            <person name="Kodira C.D."/>
            <person name="Martin J."/>
            <person name="Oliver R.P."/>
            <person name="Robbertse B."/>
            <person name="Schackwitz W."/>
            <person name="Schwartz D.C."/>
            <person name="Spatafora J.W."/>
            <person name="Turgeon B.G."/>
            <person name="Yandava C."/>
            <person name="Young S."/>
            <person name="Zhou S."/>
            <person name="Zeng Q."/>
            <person name="Grigoriev I.V."/>
            <person name="Ma L.-J."/>
            <person name="Ciuffetti L.M."/>
        </authorList>
    </citation>
    <scope>NUCLEOTIDE SEQUENCE [LARGE SCALE GENOMIC DNA]</scope>
    <source>
        <strain evidence="3">Pt-1C-BFP</strain>
    </source>
</reference>
<protein>
    <submittedName>
        <fullName evidence="2">Uncharacterized protein</fullName>
    </submittedName>
</protein>
<proteinExistence type="predicted"/>
<dbReference type="HOGENOM" id="CLU_2110193_0_0_1"/>
<dbReference type="InParanoid" id="B2VRX0"/>
<dbReference type="RefSeq" id="XP_001930625.2">
    <property type="nucleotide sequence ID" value="XM_001930590.2"/>
</dbReference>
<gene>
    <name evidence="2" type="ORF">PTRG_00292</name>
</gene>
<name>B2VRX0_PYRTR</name>